<proteinExistence type="predicted"/>
<keyword evidence="3" id="KW-1185">Reference proteome</keyword>
<organism evidence="2 3">
    <name type="scientific">Durusdinium trenchii</name>
    <dbReference type="NCBI Taxonomy" id="1381693"/>
    <lineage>
        <taxon>Eukaryota</taxon>
        <taxon>Sar</taxon>
        <taxon>Alveolata</taxon>
        <taxon>Dinophyceae</taxon>
        <taxon>Suessiales</taxon>
        <taxon>Symbiodiniaceae</taxon>
        <taxon>Durusdinium</taxon>
    </lineage>
</organism>
<dbReference type="PANTHER" id="PTHR47942:SF63">
    <property type="entry name" value="PENTATRICOPEPTIDE REPEAT-CONTAINING PROTEIN"/>
    <property type="match status" value="1"/>
</dbReference>
<gene>
    <name evidence="2" type="ORF">CCMP2556_LOCUS10517</name>
</gene>
<dbReference type="EMBL" id="CAXAMN010004914">
    <property type="protein sequence ID" value="CAK9011580.1"/>
    <property type="molecule type" value="Genomic_DNA"/>
</dbReference>
<comment type="caution">
    <text evidence="2">The sequence shown here is derived from an EMBL/GenBank/DDBJ whole genome shotgun (WGS) entry which is preliminary data.</text>
</comment>
<protein>
    <recommendedName>
        <fullName evidence="4">Pentatricopeptide repeat-containing protein, chloroplastic</fullName>
    </recommendedName>
</protein>
<keyword evidence="1" id="KW-0677">Repeat</keyword>
<dbReference type="InterPro" id="IPR051222">
    <property type="entry name" value="PPR/CCM1_RNA-binding"/>
</dbReference>
<evidence type="ECO:0000256" key="1">
    <source>
        <dbReference type="ARBA" id="ARBA00022737"/>
    </source>
</evidence>
<dbReference type="Proteomes" id="UP001642484">
    <property type="component" value="Unassembled WGS sequence"/>
</dbReference>
<name>A0ABP0JB04_9DINO</name>
<evidence type="ECO:0000313" key="3">
    <source>
        <dbReference type="Proteomes" id="UP001642484"/>
    </source>
</evidence>
<dbReference type="PANTHER" id="PTHR47942">
    <property type="entry name" value="TETRATRICOPEPTIDE REPEAT (TPR)-LIKE SUPERFAMILY PROTEIN-RELATED"/>
    <property type="match status" value="1"/>
</dbReference>
<dbReference type="Gene3D" id="1.25.40.10">
    <property type="entry name" value="Tetratricopeptide repeat domain"/>
    <property type="match status" value="3"/>
</dbReference>
<sequence length="459" mass="50554">MACRRGACWERSLSLLEEAERQEVSLDDVSRNGIVSALVSGGHVQMALKQAESASNFNSILMALCRNEMDLPAWTWTLQVLEKMRASNMTPNLGTFKAAASASKSRPDMVLPIFRNLKKHFALEILDGTALNMLLSSLEKCHRWQDALFHLRTFSCTSLKRLPDLAAYNSAISACAKVARWTLALSIAAEIGSNEWDKITLGSLVLACQTGRWTLALWLLEQGRLQHIQPNQIAIHSAIVACGGRHWPWAIHLLEESTAQRVVPDASMLGAVISSCEKGHQWSRCLHLLSTAFGMQCPPDIAALTSSISACAKAHRWEATLQLVREVIAFWNVLPDSAMTGAALTAFFGRPSGQHGQLTEALLVQQRESELELTGYLRGFVRPRGGFVAEDSVDLRDLPIELARATVSCILKDAFIGNVNLKSCSKFTGRSFHGAVEHEVHSNVQGLVEELRLVRPPTR</sequence>
<reference evidence="2 3" key="1">
    <citation type="submission" date="2024-02" db="EMBL/GenBank/DDBJ databases">
        <authorList>
            <person name="Chen Y."/>
            <person name="Shah S."/>
            <person name="Dougan E. K."/>
            <person name="Thang M."/>
            <person name="Chan C."/>
        </authorList>
    </citation>
    <scope>NUCLEOTIDE SEQUENCE [LARGE SCALE GENOMIC DNA]</scope>
</reference>
<accession>A0ABP0JB04</accession>
<evidence type="ECO:0000313" key="2">
    <source>
        <dbReference type="EMBL" id="CAK9011580.1"/>
    </source>
</evidence>
<evidence type="ECO:0008006" key="4">
    <source>
        <dbReference type="Google" id="ProtNLM"/>
    </source>
</evidence>
<dbReference type="InterPro" id="IPR011990">
    <property type="entry name" value="TPR-like_helical_dom_sf"/>
</dbReference>